<sequence length="236" mass="26225">ETRLLGIRQKVSSRLHARKASSNQLMQPYLPSQLVTQLKSVEQHSVASMQRLYVTIFFSDISGFTRLSEMTDESELIELLIEYFNVMSRITLHHGGTLDKFTGDGLMVIFGAPQEIPAQQGIDRCVKMALEMRSKWFELRRSWVDRGIVIPIGLRMGIHSGFCVLGSFGCMDRLQYTAFGSVVNLASRLEGLAEDDEILVSSSSWTMLGGKYAGVAREAATVPGLSRPVHAVRVQG</sequence>
<dbReference type="GO" id="GO:0006171">
    <property type="term" value="P:cAMP biosynthetic process"/>
    <property type="evidence" value="ECO:0007669"/>
    <property type="project" value="TreeGrafter"/>
</dbReference>
<dbReference type="SMART" id="SM00044">
    <property type="entry name" value="CYCc"/>
    <property type="match status" value="1"/>
</dbReference>
<dbReference type="InterPro" id="IPR001054">
    <property type="entry name" value="A/G_cyclase"/>
</dbReference>
<name>A0A383AVT9_9ZZZZ</name>
<dbReference type="SUPFAM" id="SSF55073">
    <property type="entry name" value="Nucleotide cyclase"/>
    <property type="match status" value="1"/>
</dbReference>
<dbReference type="InterPro" id="IPR029787">
    <property type="entry name" value="Nucleotide_cyclase"/>
</dbReference>
<organism evidence="2">
    <name type="scientific">marine metagenome</name>
    <dbReference type="NCBI Taxonomy" id="408172"/>
    <lineage>
        <taxon>unclassified sequences</taxon>
        <taxon>metagenomes</taxon>
        <taxon>ecological metagenomes</taxon>
    </lineage>
</organism>
<dbReference type="GO" id="GO:0035556">
    <property type="term" value="P:intracellular signal transduction"/>
    <property type="evidence" value="ECO:0007669"/>
    <property type="project" value="InterPro"/>
</dbReference>
<dbReference type="InterPro" id="IPR050697">
    <property type="entry name" value="Adenylyl/Guanylyl_Cyclase_3/4"/>
</dbReference>
<dbReference type="CDD" id="cd07302">
    <property type="entry name" value="CHD"/>
    <property type="match status" value="1"/>
</dbReference>
<proteinExistence type="predicted"/>
<reference evidence="2" key="1">
    <citation type="submission" date="2018-05" db="EMBL/GenBank/DDBJ databases">
        <authorList>
            <person name="Lanie J.A."/>
            <person name="Ng W.-L."/>
            <person name="Kazmierczak K.M."/>
            <person name="Andrzejewski T.M."/>
            <person name="Davidsen T.M."/>
            <person name="Wayne K.J."/>
            <person name="Tettelin H."/>
            <person name="Glass J.I."/>
            <person name="Rusch D."/>
            <person name="Podicherti R."/>
            <person name="Tsui H.-C.T."/>
            <person name="Winkler M.E."/>
        </authorList>
    </citation>
    <scope>NUCLEOTIDE SEQUENCE</scope>
</reference>
<feature type="domain" description="Guanylate cyclase" evidence="1">
    <location>
        <begin position="55"/>
        <end position="190"/>
    </location>
</feature>
<dbReference type="AlphaFoldDB" id="A0A383AVT9"/>
<feature type="non-terminal residue" evidence="2">
    <location>
        <position position="1"/>
    </location>
</feature>
<dbReference type="EMBL" id="UINC01195222">
    <property type="protein sequence ID" value="SVE11683.1"/>
    <property type="molecule type" value="Genomic_DNA"/>
</dbReference>
<accession>A0A383AVT9</accession>
<dbReference type="Pfam" id="PF00211">
    <property type="entry name" value="Guanylate_cyc"/>
    <property type="match status" value="1"/>
</dbReference>
<protein>
    <recommendedName>
        <fullName evidence="1">Guanylate cyclase domain-containing protein</fullName>
    </recommendedName>
</protein>
<dbReference type="PANTHER" id="PTHR43081">
    <property type="entry name" value="ADENYLATE CYCLASE, TERMINAL-DIFFERENTIATION SPECIFIC-RELATED"/>
    <property type="match status" value="1"/>
</dbReference>
<dbReference type="Gene3D" id="3.30.70.1230">
    <property type="entry name" value="Nucleotide cyclase"/>
    <property type="match status" value="1"/>
</dbReference>
<evidence type="ECO:0000313" key="2">
    <source>
        <dbReference type="EMBL" id="SVE11683.1"/>
    </source>
</evidence>
<dbReference type="PROSITE" id="PS50125">
    <property type="entry name" value="GUANYLATE_CYCLASE_2"/>
    <property type="match status" value="1"/>
</dbReference>
<evidence type="ECO:0000259" key="1">
    <source>
        <dbReference type="PROSITE" id="PS50125"/>
    </source>
</evidence>
<gene>
    <name evidence="2" type="ORF">METZ01_LOCUS464537</name>
</gene>
<dbReference type="PANTHER" id="PTHR43081:SF1">
    <property type="entry name" value="ADENYLATE CYCLASE, TERMINAL-DIFFERENTIATION SPECIFIC"/>
    <property type="match status" value="1"/>
</dbReference>